<dbReference type="InterPro" id="IPR002048">
    <property type="entry name" value="EF_hand_dom"/>
</dbReference>
<dbReference type="AlphaFoldDB" id="A0AAV5CP43"/>
<dbReference type="EMBL" id="BQKI01000008">
    <property type="protein sequence ID" value="GJN00577.1"/>
    <property type="molecule type" value="Genomic_DNA"/>
</dbReference>
<dbReference type="EMBL" id="BQKI01000008">
    <property type="protein sequence ID" value="GJN00344.1"/>
    <property type="molecule type" value="Genomic_DNA"/>
</dbReference>
<keyword evidence="5" id="KW-1185">Reference proteome</keyword>
<evidence type="ECO:0000259" key="2">
    <source>
        <dbReference type="PROSITE" id="PS50222"/>
    </source>
</evidence>
<evidence type="ECO:0000313" key="5">
    <source>
        <dbReference type="Proteomes" id="UP001054889"/>
    </source>
</evidence>
<dbReference type="Proteomes" id="UP001054889">
    <property type="component" value="Unassembled WGS sequence"/>
</dbReference>
<feature type="domain" description="EF-hand" evidence="2">
    <location>
        <begin position="11"/>
        <end position="46"/>
    </location>
</feature>
<comment type="caution">
    <text evidence="3">The sequence shown here is derived from an EMBL/GenBank/DDBJ whole genome shotgun (WGS) entry which is preliminary data.</text>
</comment>
<keyword evidence="1" id="KW-0106">Calcium</keyword>
<dbReference type="SUPFAM" id="SSF47473">
    <property type="entry name" value="EF-hand"/>
    <property type="match status" value="1"/>
</dbReference>
<evidence type="ECO:0000256" key="1">
    <source>
        <dbReference type="ARBA" id="ARBA00022837"/>
    </source>
</evidence>
<evidence type="ECO:0000313" key="4">
    <source>
        <dbReference type="EMBL" id="GJN00577.1"/>
    </source>
</evidence>
<dbReference type="InterPro" id="IPR011992">
    <property type="entry name" value="EF-hand-dom_pair"/>
</dbReference>
<proteinExistence type="predicted"/>
<dbReference type="GO" id="GO:0005509">
    <property type="term" value="F:calcium ion binding"/>
    <property type="evidence" value="ECO:0007669"/>
    <property type="project" value="InterPro"/>
</dbReference>
<name>A0AAV5CP43_ELECO</name>
<dbReference type="InterPro" id="IPR018247">
    <property type="entry name" value="EF_Hand_1_Ca_BS"/>
</dbReference>
<accession>A0AAV5CP43</accession>
<dbReference type="Pfam" id="PF13202">
    <property type="entry name" value="EF-hand_5"/>
    <property type="match status" value="1"/>
</dbReference>
<gene>
    <name evidence="3" type="primary">ga17522</name>
    <name evidence="4" type="synonym">ga17769</name>
    <name evidence="3" type="ORF">PR202_ga17522</name>
    <name evidence="4" type="ORF">PR202_ga17769</name>
</gene>
<sequence length="96" mass="10736">MRYRGLPQGEVTVEEFRAWLSQFDTDRDGRISREELQTERAAEPERVVLVVEGARRGESSRCQTATAPWAGTGVASKALHLRRGISTSRSHRHSSG</sequence>
<dbReference type="Gene3D" id="1.10.238.10">
    <property type="entry name" value="EF-hand"/>
    <property type="match status" value="1"/>
</dbReference>
<evidence type="ECO:0000313" key="3">
    <source>
        <dbReference type="EMBL" id="GJN00344.1"/>
    </source>
</evidence>
<reference evidence="3" key="2">
    <citation type="submission" date="2021-12" db="EMBL/GenBank/DDBJ databases">
        <title>Resequencing data analysis of finger millet.</title>
        <authorList>
            <person name="Hatakeyama M."/>
            <person name="Aluri S."/>
            <person name="Balachadran M.T."/>
            <person name="Sivarajan S.R."/>
            <person name="Poveda L."/>
            <person name="Shimizu-Inatsugi R."/>
            <person name="Schlapbach R."/>
            <person name="Sreeman S.M."/>
            <person name="Shimizu K.K."/>
        </authorList>
    </citation>
    <scope>NUCLEOTIDE SEQUENCE</scope>
</reference>
<dbReference type="PROSITE" id="PS50222">
    <property type="entry name" value="EF_HAND_2"/>
    <property type="match status" value="1"/>
</dbReference>
<protein>
    <recommendedName>
        <fullName evidence="2">EF-hand domain-containing protein</fullName>
    </recommendedName>
</protein>
<organism evidence="3 5">
    <name type="scientific">Eleusine coracana subsp. coracana</name>
    <dbReference type="NCBI Taxonomy" id="191504"/>
    <lineage>
        <taxon>Eukaryota</taxon>
        <taxon>Viridiplantae</taxon>
        <taxon>Streptophyta</taxon>
        <taxon>Embryophyta</taxon>
        <taxon>Tracheophyta</taxon>
        <taxon>Spermatophyta</taxon>
        <taxon>Magnoliopsida</taxon>
        <taxon>Liliopsida</taxon>
        <taxon>Poales</taxon>
        <taxon>Poaceae</taxon>
        <taxon>PACMAD clade</taxon>
        <taxon>Chloridoideae</taxon>
        <taxon>Cynodonteae</taxon>
        <taxon>Eleusininae</taxon>
        <taxon>Eleusine</taxon>
    </lineage>
</organism>
<reference evidence="3" key="1">
    <citation type="journal article" date="2018" name="DNA Res.">
        <title>Multiple hybrid de novo genome assembly of finger millet, an orphan allotetraploid crop.</title>
        <authorList>
            <person name="Hatakeyama M."/>
            <person name="Aluri S."/>
            <person name="Balachadran M.T."/>
            <person name="Sivarajan S.R."/>
            <person name="Patrignani A."/>
            <person name="Gruter S."/>
            <person name="Poveda L."/>
            <person name="Shimizu-Inatsugi R."/>
            <person name="Baeten J."/>
            <person name="Francoijs K.J."/>
            <person name="Nataraja K.N."/>
            <person name="Reddy Y.A.N."/>
            <person name="Phadnis S."/>
            <person name="Ravikumar R.L."/>
            <person name="Schlapbach R."/>
            <person name="Sreeman S.M."/>
            <person name="Shimizu K.K."/>
        </authorList>
    </citation>
    <scope>NUCLEOTIDE SEQUENCE</scope>
</reference>
<dbReference type="PROSITE" id="PS00018">
    <property type="entry name" value="EF_HAND_1"/>
    <property type="match status" value="1"/>
</dbReference>